<dbReference type="EMBL" id="UZAI01018090">
    <property type="protein sequence ID" value="VDP33075.1"/>
    <property type="molecule type" value="Genomic_DNA"/>
</dbReference>
<evidence type="ECO:0000313" key="2">
    <source>
        <dbReference type="EMBL" id="VDP33075.1"/>
    </source>
</evidence>
<feature type="region of interest" description="Disordered" evidence="1">
    <location>
        <begin position="41"/>
        <end position="88"/>
    </location>
</feature>
<organism evidence="2 3">
    <name type="scientific">Schistosoma margrebowiei</name>
    <dbReference type="NCBI Taxonomy" id="48269"/>
    <lineage>
        <taxon>Eukaryota</taxon>
        <taxon>Metazoa</taxon>
        <taxon>Spiralia</taxon>
        <taxon>Lophotrochozoa</taxon>
        <taxon>Platyhelminthes</taxon>
        <taxon>Trematoda</taxon>
        <taxon>Digenea</taxon>
        <taxon>Strigeidida</taxon>
        <taxon>Schistosomatoidea</taxon>
        <taxon>Schistosomatidae</taxon>
        <taxon>Schistosoma</taxon>
    </lineage>
</organism>
<protein>
    <submittedName>
        <fullName evidence="2">Uncharacterized protein</fullName>
    </submittedName>
</protein>
<dbReference type="Proteomes" id="UP000277204">
    <property type="component" value="Unassembled WGS sequence"/>
</dbReference>
<dbReference type="AlphaFoldDB" id="A0A183MUU9"/>
<accession>A0A183MUU9</accession>
<name>A0A183MUU9_9TREM</name>
<feature type="compositionally biased region" description="Basic and acidic residues" evidence="1">
    <location>
        <begin position="69"/>
        <end position="80"/>
    </location>
</feature>
<keyword evidence="3" id="KW-1185">Reference proteome</keyword>
<gene>
    <name evidence="2" type="ORF">SMRZ_LOCUS19824</name>
</gene>
<proteinExistence type="predicted"/>
<reference evidence="2 3" key="1">
    <citation type="submission" date="2018-11" db="EMBL/GenBank/DDBJ databases">
        <authorList>
            <consortium name="Pathogen Informatics"/>
        </authorList>
    </citation>
    <scope>NUCLEOTIDE SEQUENCE [LARGE SCALE GENOMIC DNA]</scope>
    <source>
        <strain evidence="2 3">Zambia</strain>
    </source>
</reference>
<evidence type="ECO:0000313" key="3">
    <source>
        <dbReference type="Proteomes" id="UP000277204"/>
    </source>
</evidence>
<sequence length="88" mass="10243">MKRLYDTTKKLPGRYSEPERLVKDKESTKIKQLCFEELLNRPAPINPPDIKAAHTDLPIDVNPPTTEWTSDKSREGKQHDLTTYQLKH</sequence>
<evidence type="ECO:0000256" key="1">
    <source>
        <dbReference type="SAM" id="MobiDB-lite"/>
    </source>
</evidence>